<evidence type="ECO:0000313" key="1">
    <source>
        <dbReference type="EMBL" id="GEN46177.1"/>
    </source>
</evidence>
<dbReference type="EMBL" id="BJYA01000013">
    <property type="protein sequence ID" value="GEN46177.1"/>
    <property type="molecule type" value="Genomic_DNA"/>
</dbReference>
<dbReference type="InterPro" id="IPR011990">
    <property type="entry name" value="TPR-like_helical_dom_sf"/>
</dbReference>
<gene>
    <name evidence="1" type="ORF">AHA02nite_19530</name>
</gene>
<dbReference type="SUPFAM" id="SSF48452">
    <property type="entry name" value="TPR-like"/>
    <property type="match status" value="1"/>
</dbReference>
<dbReference type="Gene3D" id="1.25.40.10">
    <property type="entry name" value="Tetratricopeptide repeat domain"/>
    <property type="match status" value="1"/>
</dbReference>
<accession>A0A511W5F5</accession>
<sequence>MKEEEGVKVTLDKLKEELSYINKFVYFDEDDYLREKVSNSSKVNELIKEAEQMLRTCEIEEDQYFIQGILGNLYRVSELPKRAIHYLKQCYEYAVHHNVMKKEIVTLIRLGEAYKYNSQHKHAIKLFDESISKCKSSNETHFLDFALQHKGKCLIELRQFDQAEQCLNEAYDLRVLKGNDELLSSTKQALDLLVSLR</sequence>
<proteinExistence type="predicted"/>
<reference evidence="1 2" key="1">
    <citation type="submission" date="2019-07" db="EMBL/GenBank/DDBJ databases">
        <title>Whole genome shotgun sequence of Alkalibacillus haloalkaliphilus NBRC 103110.</title>
        <authorList>
            <person name="Hosoyama A."/>
            <person name="Uohara A."/>
            <person name="Ohji S."/>
            <person name="Ichikawa N."/>
        </authorList>
    </citation>
    <scope>NUCLEOTIDE SEQUENCE [LARGE SCALE GENOMIC DNA]</scope>
    <source>
        <strain evidence="1 2">NBRC 103110</strain>
    </source>
</reference>
<dbReference type="OrthoDB" id="1652507at2"/>
<dbReference type="RefSeq" id="WP_146816776.1">
    <property type="nucleotide sequence ID" value="NZ_BJYA01000013.1"/>
</dbReference>
<keyword evidence="2" id="KW-1185">Reference proteome</keyword>
<evidence type="ECO:0000313" key="2">
    <source>
        <dbReference type="Proteomes" id="UP000321440"/>
    </source>
</evidence>
<protein>
    <recommendedName>
        <fullName evidence="3">Tetratricopeptide repeat protein</fullName>
    </recommendedName>
</protein>
<dbReference type="AlphaFoldDB" id="A0A511W5F5"/>
<organism evidence="1 2">
    <name type="scientific">Alkalibacillus haloalkaliphilus</name>
    <dbReference type="NCBI Taxonomy" id="94136"/>
    <lineage>
        <taxon>Bacteria</taxon>
        <taxon>Bacillati</taxon>
        <taxon>Bacillota</taxon>
        <taxon>Bacilli</taxon>
        <taxon>Bacillales</taxon>
        <taxon>Bacillaceae</taxon>
        <taxon>Alkalibacillus</taxon>
    </lineage>
</organism>
<evidence type="ECO:0008006" key="3">
    <source>
        <dbReference type="Google" id="ProtNLM"/>
    </source>
</evidence>
<dbReference type="SMART" id="SM00028">
    <property type="entry name" value="TPR"/>
    <property type="match status" value="3"/>
</dbReference>
<name>A0A511W5F5_9BACI</name>
<dbReference type="Pfam" id="PF13181">
    <property type="entry name" value="TPR_8"/>
    <property type="match status" value="1"/>
</dbReference>
<dbReference type="InterPro" id="IPR019734">
    <property type="entry name" value="TPR_rpt"/>
</dbReference>
<comment type="caution">
    <text evidence="1">The sequence shown here is derived from an EMBL/GenBank/DDBJ whole genome shotgun (WGS) entry which is preliminary data.</text>
</comment>
<dbReference type="Proteomes" id="UP000321440">
    <property type="component" value="Unassembled WGS sequence"/>
</dbReference>